<protein>
    <submittedName>
        <fullName evidence="1">Uncharacterized protein</fullName>
    </submittedName>
</protein>
<dbReference type="Proteomes" id="UP000326340">
    <property type="component" value="Unassembled WGS sequence"/>
</dbReference>
<dbReference type="AlphaFoldDB" id="A0A5Q4BP12"/>
<name>A0A5Q4BP12_9PEZI</name>
<proteinExistence type="predicted"/>
<accession>A0A5Q4BP12</accession>
<comment type="caution">
    <text evidence="1">The sequence shown here is derived from an EMBL/GenBank/DDBJ whole genome shotgun (WGS) entry which is preliminary data.</text>
</comment>
<keyword evidence="2" id="KW-1185">Reference proteome</keyword>
<organism evidence="1 2">
    <name type="scientific">Colletotrichum shisoi</name>
    <dbReference type="NCBI Taxonomy" id="2078593"/>
    <lineage>
        <taxon>Eukaryota</taxon>
        <taxon>Fungi</taxon>
        <taxon>Dikarya</taxon>
        <taxon>Ascomycota</taxon>
        <taxon>Pezizomycotina</taxon>
        <taxon>Sordariomycetes</taxon>
        <taxon>Hypocreomycetidae</taxon>
        <taxon>Glomerellales</taxon>
        <taxon>Glomerellaceae</taxon>
        <taxon>Colletotrichum</taxon>
        <taxon>Colletotrichum destructivum species complex</taxon>
    </lineage>
</organism>
<reference evidence="1 2" key="1">
    <citation type="journal article" date="2019" name="Sci. Rep.">
        <title>Colletotrichum shisoi sp. nov., an anthracnose pathogen of Perilla frutescens in Japan: molecular phylogenetic, morphological and genomic evidence.</title>
        <authorList>
            <person name="Gan P."/>
            <person name="Tsushima A."/>
            <person name="Hiroyama R."/>
            <person name="Narusaka M."/>
            <person name="Takano Y."/>
            <person name="Narusaka Y."/>
            <person name="Kawaradani M."/>
            <person name="Damm U."/>
            <person name="Shirasu K."/>
        </authorList>
    </citation>
    <scope>NUCLEOTIDE SEQUENCE [LARGE SCALE GENOMIC DNA]</scope>
    <source>
        <strain evidence="1 2">PG-2018a</strain>
    </source>
</reference>
<dbReference type="EMBL" id="PUHP01000646">
    <property type="protein sequence ID" value="TQN68718.1"/>
    <property type="molecule type" value="Genomic_DNA"/>
</dbReference>
<evidence type="ECO:0000313" key="2">
    <source>
        <dbReference type="Proteomes" id="UP000326340"/>
    </source>
</evidence>
<sequence>MIQLLRVDPSPIHRRAADVTFMTGDQVDVLLTR</sequence>
<gene>
    <name evidence="1" type="ORF">CSHISOI_06741</name>
</gene>
<evidence type="ECO:0000313" key="1">
    <source>
        <dbReference type="EMBL" id="TQN68718.1"/>
    </source>
</evidence>